<evidence type="ECO:0000313" key="2">
    <source>
        <dbReference type="Proteomes" id="UP000567179"/>
    </source>
</evidence>
<keyword evidence="2" id="KW-1185">Reference proteome</keyword>
<name>A0A8H5ARA8_9AGAR</name>
<protein>
    <submittedName>
        <fullName evidence="1">Uncharacterized protein</fullName>
    </submittedName>
</protein>
<evidence type="ECO:0000313" key="1">
    <source>
        <dbReference type="EMBL" id="KAF5309486.1"/>
    </source>
</evidence>
<organism evidence="1 2">
    <name type="scientific">Psilocybe cf. subviscida</name>
    <dbReference type="NCBI Taxonomy" id="2480587"/>
    <lineage>
        <taxon>Eukaryota</taxon>
        <taxon>Fungi</taxon>
        <taxon>Dikarya</taxon>
        <taxon>Basidiomycota</taxon>
        <taxon>Agaricomycotina</taxon>
        <taxon>Agaricomycetes</taxon>
        <taxon>Agaricomycetidae</taxon>
        <taxon>Agaricales</taxon>
        <taxon>Agaricineae</taxon>
        <taxon>Strophariaceae</taxon>
        <taxon>Psilocybe</taxon>
    </lineage>
</organism>
<sequence>MEMVQQICEECMAADDDLHEYHLEHLTPDDAEQVSEWRAIHSLTGMRPLAPSFTCAKTGAITKSGQDVVSREHWTKWLDYLKEERTSALKTLRQKRSQTVQAFEEDIWEPSTPQACISN</sequence>
<proteinExistence type="predicted"/>
<dbReference type="AlphaFoldDB" id="A0A8H5ARA8"/>
<dbReference type="Proteomes" id="UP000567179">
    <property type="component" value="Unassembled WGS sequence"/>
</dbReference>
<accession>A0A8H5ARA8</accession>
<reference evidence="1 2" key="1">
    <citation type="journal article" date="2020" name="ISME J.">
        <title>Uncovering the hidden diversity of litter-decomposition mechanisms in mushroom-forming fungi.</title>
        <authorList>
            <person name="Floudas D."/>
            <person name="Bentzer J."/>
            <person name="Ahren D."/>
            <person name="Johansson T."/>
            <person name="Persson P."/>
            <person name="Tunlid A."/>
        </authorList>
    </citation>
    <scope>NUCLEOTIDE SEQUENCE [LARGE SCALE GENOMIC DNA]</scope>
    <source>
        <strain evidence="1 2">CBS 101986</strain>
    </source>
</reference>
<dbReference type="EMBL" id="JAACJJ010000059">
    <property type="protein sequence ID" value="KAF5309486.1"/>
    <property type="molecule type" value="Genomic_DNA"/>
</dbReference>
<gene>
    <name evidence="1" type="ORF">D9619_012436</name>
</gene>
<comment type="caution">
    <text evidence="1">The sequence shown here is derived from an EMBL/GenBank/DDBJ whole genome shotgun (WGS) entry which is preliminary data.</text>
</comment>